<reference evidence="2" key="1">
    <citation type="journal article" date="2021" name="PeerJ">
        <title>Extensive microbial diversity within the chicken gut microbiome revealed by metagenomics and culture.</title>
        <authorList>
            <person name="Gilroy R."/>
            <person name="Ravi A."/>
            <person name="Getino M."/>
            <person name="Pursley I."/>
            <person name="Horton D.L."/>
            <person name="Alikhan N.F."/>
            <person name="Baker D."/>
            <person name="Gharbi K."/>
            <person name="Hall N."/>
            <person name="Watson M."/>
            <person name="Adriaenssens E.M."/>
            <person name="Foster-Nyarko E."/>
            <person name="Jarju S."/>
            <person name="Secka A."/>
            <person name="Antonio M."/>
            <person name="Oren A."/>
            <person name="Chaudhuri R.R."/>
            <person name="La Ragione R."/>
            <person name="Hildebrand F."/>
            <person name="Pallen M.J."/>
        </authorList>
    </citation>
    <scope>NUCLEOTIDE SEQUENCE</scope>
    <source>
        <strain evidence="2">CHK198-12963</strain>
    </source>
</reference>
<dbReference type="InterPro" id="IPR029056">
    <property type="entry name" value="Ribokinase-like"/>
</dbReference>
<name>A0A9D2PU69_9FIRM</name>
<protein>
    <recommendedName>
        <fullName evidence="1">Carbohydrate kinase PfkB domain-containing protein</fullName>
    </recommendedName>
</protein>
<reference evidence="2" key="2">
    <citation type="submission" date="2021-04" db="EMBL/GenBank/DDBJ databases">
        <authorList>
            <person name="Gilroy R."/>
        </authorList>
    </citation>
    <scope>NUCLEOTIDE SEQUENCE</scope>
    <source>
        <strain evidence="2">CHK198-12963</strain>
    </source>
</reference>
<dbReference type="Gene3D" id="3.40.1190.20">
    <property type="match status" value="1"/>
</dbReference>
<feature type="domain" description="Carbohydrate kinase PfkB" evidence="1">
    <location>
        <begin position="45"/>
        <end position="325"/>
    </location>
</feature>
<dbReference type="Proteomes" id="UP000823863">
    <property type="component" value="Unassembled WGS sequence"/>
</dbReference>
<dbReference type="GO" id="GO:0005829">
    <property type="term" value="C:cytosol"/>
    <property type="evidence" value="ECO:0007669"/>
    <property type="project" value="TreeGrafter"/>
</dbReference>
<evidence type="ECO:0000259" key="1">
    <source>
        <dbReference type="Pfam" id="PF00294"/>
    </source>
</evidence>
<accession>A0A9D2PU69</accession>
<comment type="caution">
    <text evidence="2">The sequence shown here is derived from an EMBL/GenBank/DDBJ whole genome shotgun (WGS) entry which is preliminary data.</text>
</comment>
<dbReference type="SUPFAM" id="SSF53613">
    <property type="entry name" value="Ribokinase-like"/>
    <property type="match status" value="1"/>
</dbReference>
<dbReference type="PANTHER" id="PTHR46969:SF1">
    <property type="entry name" value="BIFUNCTIONAL PROTEIN HLDE"/>
    <property type="match status" value="1"/>
</dbReference>
<dbReference type="InterPro" id="IPR011611">
    <property type="entry name" value="PfkB_dom"/>
</dbReference>
<dbReference type="EMBL" id="DWWB01000004">
    <property type="protein sequence ID" value="HJC65310.1"/>
    <property type="molecule type" value="Genomic_DNA"/>
</dbReference>
<evidence type="ECO:0000313" key="3">
    <source>
        <dbReference type="Proteomes" id="UP000823863"/>
    </source>
</evidence>
<gene>
    <name evidence="2" type="ORF">H9931_01125</name>
</gene>
<dbReference type="Pfam" id="PF00294">
    <property type="entry name" value="PfkB"/>
    <property type="match status" value="1"/>
</dbReference>
<dbReference type="GO" id="GO:0033785">
    <property type="term" value="F:heptose 7-phosphate kinase activity"/>
    <property type="evidence" value="ECO:0007669"/>
    <property type="project" value="TreeGrafter"/>
</dbReference>
<organism evidence="2 3">
    <name type="scientific">Candidatus Enterocloster excrementigallinarum</name>
    <dbReference type="NCBI Taxonomy" id="2838558"/>
    <lineage>
        <taxon>Bacteria</taxon>
        <taxon>Bacillati</taxon>
        <taxon>Bacillota</taxon>
        <taxon>Clostridia</taxon>
        <taxon>Lachnospirales</taxon>
        <taxon>Lachnospiraceae</taxon>
        <taxon>Enterocloster</taxon>
    </lineage>
</organism>
<dbReference type="GO" id="GO:0033786">
    <property type="term" value="F:heptose-1-phosphate adenylyltransferase activity"/>
    <property type="evidence" value="ECO:0007669"/>
    <property type="project" value="TreeGrafter"/>
</dbReference>
<dbReference type="PANTHER" id="PTHR46969">
    <property type="entry name" value="BIFUNCTIONAL PROTEIN HLDE"/>
    <property type="match status" value="1"/>
</dbReference>
<sequence>MREQELRELMAQFGGLRITVAGDLFLDRWWEVDQSLQELSVETGLPARQVTGRRMSAGAAGTVLNNLAALGVGTIRIVSAIGDDGEGYELNRLLGERGIDCTYLIRDERIVTPTYTKPMFYEPGQEEREGERFDIKNTASMPEDIQKCLADFVREAARDSDALIVLDQLAEENRGVVTAFMRRELKALGEERPEFLIFADSRAFADRFSSVTIKCNDKEARAIMGLEDGDFSLEQMEGCMKALELRTGRKAVITCGSRGILVEDEGQTCLLPALPVKGPMDVCGCGDVSTSGLVSARCAGAGWKKSAEFANLCAAVTIRKIGQTGTSSPEEILGRFRENEEEKA</sequence>
<evidence type="ECO:0000313" key="2">
    <source>
        <dbReference type="EMBL" id="HJC65310.1"/>
    </source>
</evidence>
<proteinExistence type="predicted"/>
<dbReference type="AlphaFoldDB" id="A0A9D2PU69"/>